<dbReference type="EC" id="2.7.7.6" evidence="2 11"/>
<evidence type="ECO:0000256" key="10">
    <source>
        <dbReference type="ARBA" id="ARBA00048552"/>
    </source>
</evidence>
<evidence type="ECO:0000256" key="4">
    <source>
        <dbReference type="ARBA" id="ARBA00022478"/>
    </source>
</evidence>
<dbReference type="SMART" id="SM00662">
    <property type="entry name" value="RPOLD"/>
    <property type="match status" value="1"/>
</dbReference>
<dbReference type="Proteomes" id="UP000063919">
    <property type="component" value="Chromosome"/>
</dbReference>
<evidence type="ECO:0000256" key="12">
    <source>
        <dbReference type="SAM" id="Coils"/>
    </source>
</evidence>
<keyword evidence="12" id="KW-0175">Coiled coil</keyword>
<keyword evidence="15" id="KW-1185">Reference proteome</keyword>
<dbReference type="HAMAP" id="MF_00059">
    <property type="entry name" value="RNApol_bact_RpoA"/>
    <property type="match status" value="1"/>
</dbReference>
<evidence type="ECO:0000256" key="9">
    <source>
        <dbReference type="ARBA" id="ARBA00033070"/>
    </source>
</evidence>
<dbReference type="GO" id="GO:0003677">
    <property type="term" value="F:DNA binding"/>
    <property type="evidence" value="ECO:0007669"/>
    <property type="project" value="UniProtKB-UniRule"/>
</dbReference>
<evidence type="ECO:0000259" key="13">
    <source>
        <dbReference type="SMART" id="SM00662"/>
    </source>
</evidence>
<evidence type="ECO:0000256" key="7">
    <source>
        <dbReference type="ARBA" id="ARBA00023163"/>
    </source>
</evidence>
<dbReference type="Pfam" id="PF01193">
    <property type="entry name" value="RNA_pol_L"/>
    <property type="match status" value="1"/>
</dbReference>
<dbReference type="NCBIfam" id="TIGR02027">
    <property type="entry name" value="rpoA"/>
    <property type="match status" value="1"/>
</dbReference>
<keyword evidence="7 11" id="KW-0804">Transcription</keyword>
<comment type="similarity">
    <text evidence="1 11">Belongs to the RNA polymerase alpha chain family.</text>
</comment>
<comment type="domain">
    <text evidence="11">The N-terminal domain is essential for RNAP assembly and basal transcription, whereas the C-terminal domain is involved in interaction with transcriptional regulators and with upstream promoter elements.</text>
</comment>
<dbReference type="EMBL" id="CP012622">
    <property type="protein sequence ID" value="ALD66821.1"/>
    <property type="molecule type" value="Genomic_DNA"/>
</dbReference>
<dbReference type="SUPFAM" id="SSF56553">
    <property type="entry name" value="Insert subdomain of RNA polymerase alpha subunit"/>
    <property type="match status" value="1"/>
</dbReference>
<feature type="region of interest" description="Alpha N-terminal domain (alpha-NTD)" evidence="11">
    <location>
        <begin position="1"/>
        <end position="233"/>
    </location>
</feature>
<dbReference type="GO" id="GO:0003899">
    <property type="term" value="F:DNA-directed RNA polymerase activity"/>
    <property type="evidence" value="ECO:0007669"/>
    <property type="project" value="UniProtKB-UniRule"/>
</dbReference>
<keyword evidence="4 11" id="KW-0240">DNA-directed RNA polymerase</keyword>
<evidence type="ECO:0000256" key="6">
    <source>
        <dbReference type="ARBA" id="ARBA00022695"/>
    </source>
</evidence>
<dbReference type="OrthoDB" id="9805706at2"/>
<dbReference type="RefSeq" id="WP_053946567.1">
    <property type="nucleotide sequence ID" value="NZ_CP012622.1"/>
</dbReference>
<dbReference type="FunFam" id="2.170.120.12:FF:000001">
    <property type="entry name" value="DNA-directed RNA polymerase subunit alpha"/>
    <property type="match status" value="1"/>
</dbReference>
<dbReference type="InterPro" id="IPR011262">
    <property type="entry name" value="DNA-dir_RNA_pol_insert"/>
</dbReference>
<dbReference type="STRING" id="362837.SCANT_v1c09150"/>
<keyword evidence="5 11" id="KW-0808">Transferase</keyword>
<dbReference type="GO" id="GO:0046983">
    <property type="term" value="F:protein dimerization activity"/>
    <property type="evidence" value="ECO:0007669"/>
    <property type="project" value="InterPro"/>
</dbReference>
<feature type="coiled-coil region" evidence="12">
    <location>
        <begin position="246"/>
        <end position="295"/>
    </location>
</feature>
<organism evidence="14 15">
    <name type="scientific">Spiroplasma cantharicola</name>
    <dbReference type="NCBI Taxonomy" id="362837"/>
    <lineage>
        <taxon>Bacteria</taxon>
        <taxon>Bacillati</taxon>
        <taxon>Mycoplasmatota</taxon>
        <taxon>Mollicutes</taxon>
        <taxon>Entomoplasmatales</taxon>
        <taxon>Spiroplasmataceae</taxon>
        <taxon>Spiroplasma</taxon>
    </lineage>
</organism>
<gene>
    <name evidence="11 14" type="primary">rpoA</name>
    <name evidence="14" type="ORF">SCANT_v1c09150</name>
</gene>
<reference evidence="14 15" key="1">
    <citation type="journal article" date="2015" name="Genome Announc.">
        <title>Complete Genome Sequence of Spiroplasma cantharicola CC-1T (DSM 21588), a Bacterium Isolated from Soldier Beetle (Cantharis carolinus).</title>
        <authorList>
            <person name="Lo W.S."/>
            <person name="Liu P.Y."/>
            <person name="Kuo C.H."/>
        </authorList>
    </citation>
    <scope>NUCLEOTIDE SEQUENCE [LARGE SCALE GENOMIC DNA]</scope>
    <source>
        <strain evidence="14 15">CC-1</strain>
    </source>
</reference>
<dbReference type="InterPro" id="IPR011773">
    <property type="entry name" value="DNA-dir_RpoA"/>
</dbReference>
<name>A0A0M4JTG1_9MOLU</name>
<comment type="function">
    <text evidence="11">DNA-dependent RNA polymerase catalyzes the transcription of DNA into RNA using the four ribonucleoside triphosphates as substrates.</text>
</comment>
<accession>A0A0M4JTG1</accession>
<evidence type="ECO:0000256" key="8">
    <source>
        <dbReference type="ARBA" id="ARBA00032524"/>
    </source>
</evidence>
<dbReference type="GO" id="GO:0000428">
    <property type="term" value="C:DNA-directed RNA polymerase complex"/>
    <property type="evidence" value="ECO:0007669"/>
    <property type="project" value="UniProtKB-KW"/>
</dbReference>
<comment type="catalytic activity">
    <reaction evidence="10 11">
        <text>RNA(n) + a ribonucleoside 5'-triphosphate = RNA(n+1) + diphosphate</text>
        <dbReference type="Rhea" id="RHEA:21248"/>
        <dbReference type="Rhea" id="RHEA-COMP:14527"/>
        <dbReference type="Rhea" id="RHEA-COMP:17342"/>
        <dbReference type="ChEBI" id="CHEBI:33019"/>
        <dbReference type="ChEBI" id="CHEBI:61557"/>
        <dbReference type="ChEBI" id="CHEBI:140395"/>
        <dbReference type="EC" id="2.7.7.6"/>
    </reaction>
</comment>
<evidence type="ECO:0000313" key="15">
    <source>
        <dbReference type="Proteomes" id="UP000063919"/>
    </source>
</evidence>
<dbReference type="Gene3D" id="1.10.150.20">
    <property type="entry name" value="5' to 3' exonuclease, C-terminal subdomain"/>
    <property type="match status" value="1"/>
</dbReference>
<proteinExistence type="inferred from homology"/>
<dbReference type="PATRIC" id="fig|362837.3.peg.931"/>
<dbReference type="InterPro" id="IPR036643">
    <property type="entry name" value="RNApol_insert_sf"/>
</dbReference>
<dbReference type="CDD" id="cd06928">
    <property type="entry name" value="RNAP_alpha_NTD"/>
    <property type="match status" value="1"/>
</dbReference>
<evidence type="ECO:0000313" key="14">
    <source>
        <dbReference type="EMBL" id="ALD66821.1"/>
    </source>
</evidence>
<dbReference type="Pfam" id="PF01000">
    <property type="entry name" value="RNA_pol_A_bac"/>
    <property type="match status" value="1"/>
</dbReference>
<dbReference type="AlphaFoldDB" id="A0A0M4JTG1"/>
<dbReference type="SUPFAM" id="SSF47789">
    <property type="entry name" value="C-terminal domain of RNA polymerase alpha subunit"/>
    <property type="match status" value="1"/>
</dbReference>
<dbReference type="GO" id="GO:0005737">
    <property type="term" value="C:cytoplasm"/>
    <property type="evidence" value="ECO:0007669"/>
    <property type="project" value="UniProtKB-ARBA"/>
</dbReference>
<evidence type="ECO:0000256" key="5">
    <source>
        <dbReference type="ARBA" id="ARBA00022679"/>
    </source>
</evidence>
<feature type="region of interest" description="Alpha C-terminal domain (alpha-CTD)" evidence="11">
    <location>
        <begin position="253"/>
        <end position="317"/>
    </location>
</feature>
<sequence>MKQFSRPEFKLLKEEKNRNYGEFKVEPLERGFGTTLGNAIRRTLISSTPGAAVYAIKIVGAAHEFTSINGIVENVSRIILNLKKLALKIDSKIFDDEEFVELKVSSTRVGKITAGDISLPTGVEVMNPELHLCTIADGGVLDLTLFAKNSRGYRSFKDNKKEKLVADAITIDSNYSPIVRVAYHVDATKIGKSVDLEKLILEVETDGTVTASDAVATAAKILVEHLQFFVNLNDEINDLNVIGATNEEDEKELDRLIEDLDFTQRSLNCLKRASINSLRDLVSRTEDDIQEIRNLGRKSLKEIKDKVVQLGLTFKQD</sequence>
<evidence type="ECO:0000256" key="1">
    <source>
        <dbReference type="ARBA" id="ARBA00007123"/>
    </source>
</evidence>
<dbReference type="KEGG" id="scj:SCANT_v1c09150"/>
<dbReference type="Gene3D" id="2.170.120.12">
    <property type="entry name" value="DNA-directed RNA polymerase, insert domain"/>
    <property type="match status" value="1"/>
</dbReference>
<evidence type="ECO:0000256" key="2">
    <source>
        <dbReference type="ARBA" id="ARBA00012418"/>
    </source>
</evidence>
<dbReference type="InterPro" id="IPR011260">
    <property type="entry name" value="RNAP_asu_C"/>
</dbReference>
<evidence type="ECO:0000256" key="11">
    <source>
        <dbReference type="HAMAP-Rule" id="MF_00059"/>
    </source>
</evidence>
<dbReference type="InterPro" id="IPR011263">
    <property type="entry name" value="DNA-dir_RNA_pol_RpoA/D/Rpb3"/>
</dbReference>
<feature type="domain" description="DNA-directed RNA polymerase RpoA/D/Rpb3-type" evidence="13">
    <location>
        <begin position="20"/>
        <end position="232"/>
    </location>
</feature>
<dbReference type="GO" id="GO:0006351">
    <property type="term" value="P:DNA-templated transcription"/>
    <property type="evidence" value="ECO:0007669"/>
    <property type="project" value="UniProtKB-UniRule"/>
</dbReference>
<dbReference type="InterPro" id="IPR036603">
    <property type="entry name" value="RBP11-like"/>
</dbReference>
<protein>
    <recommendedName>
        <fullName evidence="3 11">DNA-directed RNA polymerase subunit alpha</fullName>
        <shortName evidence="11">RNAP subunit alpha</shortName>
        <ecNumber evidence="2 11">2.7.7.6</ecNumber>
    </recommendedName>
    <alternativeName>
        <fullName evidence="9 11">RNA polymerase subunit alpha</fullName>
    </alternativeName>
    <alternativeName>
        <fullName evidence="8 11">Transcriptase subunit alpha</fullName>
    </alternativeName>
</protein>
<dbReference type="SUPFAM" id="SSF55257">
    <property type="entry name" value="RBP11-like subunits of RNA polymerase"/>
    <property type="match status" value="1"/>
</dbReference>
<dbReference type="Gene3D" id="3.30.1360.10">
    <property type="entry name" value="RNA polymerase, RBP11-like subunit"/>
    <property type="match status" value="1"/>
</dbReference>
<dbReference type="Pfam" id="PF03118">
    <property type="entry name" value="RNA_pol_A_CTD"/>
    <property type="match status" value="1"/>
</dbReference>
<dbReference type="NCBIfam" id="NF003513">
    <property type="entry name" value="PRK05182.1-2"/>
    <property type="match status" value="1"/>
</dbReference>
<comment type="subunit">
    <text evidence="11">Homodimer. The RNAP catalytic core consists of 2 alpha, 1 beta, 1 beta' and 1 omega subunit. When a sigma factor is associated with the core the holoenzyme is formed, which can initiate transcription.</text>
</comment>
<keyword evidence="6 11" id="KW-0548">Nucleotidyltransferase</keyword>
<evidence type="ECO:0000256" key="3">
    <source>
        <dbReference type="ARBA" id="ARBA00015972"/>
    </source>
</evidence>
<dbReference type="NCBIfam" id="NF003519">
    <property type="entry name" value="PRK05182.2-5"/>
    <property type="match status" value="1"/>
</dbReference>